<protein>
    <submittedName>
        <fullName evidence="4">Superoxide dismutase</fullName>
    </submittedName>
</protein>
<comment type="similarity">
    <text evidence="1">Belongs to the Cu-Zn superoxide dismutase family.</text>
</comment>
<evidence type="ECO:0000256" key="1">
    <source>
        <dbReference type="ARBA" id="ARBA00010457"/>
    </source>
</evidence>
<dbReference type="InterPro" id="IPR001424">
    <property type="entry name" value="SOD_Cu_Zn_dom"/>
</dbReference>
<evidence type="ECO:0000313" key="4">
    <source>
        <dbReference type="EMBL" id="AWI83558.1"/>
    </source>
</evidence>
<dbReference type="PROSITE" id="PS00087">
    <property type="entry name" value="SOD_CU_ZN_1"/>
    <property type="match status" value="1"/>
</dbReference>
<dbReference type="OrthoDB" id="5431326at2"/>
<dbReference type="EMBL" id="CP022189">
    <property type="protein sequence ID" value="AWI83558.1"/>
    <property type="molecule type" value="Genomic_DNA"/>
</dbReference>
<reference evidence="4 5" key="1">
    <citation type="submission" date="2017-06" db="EMBL/GenBank/DDBJ databases">
        <title>Yangia sp. YSBP01 complete genome sequence.</title>
        <authorList>
            <person name="Woo J.-H."/>
            <person name="Kim H.-S."/>
        </authorList>
    </citation>
    <scope>NUCLEOTIDE SEQUENCE [LARGE SCALE GENOMIC DNA]</scope>
    <source>
        <strain evidence="4 5">YSBP01</strain>
    </source>
</reference>
<dbReference type="PANTHER" id="PTHR10003">
    <property type="entry name" value="SUPEROXIDE DISMUTASE CU-ZN -RELATED"/>
    <property type="match status" value="1"/>
</dbReference>
<feature type="domain" description="Superoxide dismutase copper/zinc binding" evidence="3">
    <location>
        <begin position="36"/>
        <end position="162"/>
    </location>
</feature>
<dbReference type="RefSeq" id="WP_108965623.1">
    <property type="nucleotide sequence ID" value="NZ_CP022189.1"/>
</dbReference>
<proteinExistence type="inferred from homology"/>
<organism evidence="4 5">
    <name type="scientific">Alloyangia pacifica</name>
    <dbReference type="NCBI Taxonomy" id="311180"/>
    <lineage>
        <taxon>Bacteria</taxon>
        <taxon>Pseudomonadati</taxon>
        <taxon>Pseudomonadota</taxon>
        <taxon>Alphaproteobacteria</taxon>
        <taxon>Rhodobacterales</taxon>
        <taxon>Roseobacteraceae</taxon>
        <taxon>Alloyangia</taxon>
    </lineage>
</organism>
<dbReference type="SUPFAM" id="SSF49329">
    <property type="entry name" value="Cu,Zn superoxide dismutase-like"/>
    <property type="match status" value="1"/>
</dbReference>
<accession>A0A2U8HCQ7</accession>
<dbReference type="InterPro" id="IPR036423">
    <property type="entry name" value="SOD-like_Cu/Zn_dom_sf"/>
</dbReference>
<dbReference type="InterPro" id="IPR024134">
    <property type="entry name" value="SOD_Cu/Zn_/chaperone"/>
</dbReference>
<feature type="signal peptide" evidence="2">
    <location>
        <begin position="1"/>
        <end position="20"/>
    </location>
</feature>
<dbReference type="AlphaFoldDB" id="A0A2U8HCQ7"/>
<feature type="chain" id="PRO_5015976433" evidence="2">
    <location>
        <begin position="21"/>
        <end position="166"/>
    </location>
</feature>
<dbReference type="GO" id="GO:0005507">
    <property type="term" value="F:copper ion binding"/>
    <property type="evidence" value="ECO:0007669"/>
    <property type="project" value="InterPro"/>
</dbReference>
<gene>
    <name evidence="4" type="ORF">CEW88_07630</name>
</gene>
<dbReference type="InterPro" id="IPR018152">
    <property type="entry name" value="SOD_Cu/Zn_BS"/>
</dbReference>
<dbReference type="Gene3D" id="2.60.40.200">
    <property type="entry name" value="Superoxide dismutase, copper/zinc binding domain"/>
    <property type="match status" value="1"/>
</dbReference>
<dbReference type="KEGG" id="ypac:CEW88_07630"/>
<evidence type="ECO:0000313" key="5">
    <source>
        <dbReference type="Proteomes" id="UP000244915"/>
    </source>
</evidence>
<sequence length="166" mass="16532">MKTIAIATALFGLAGAPAIAATATAQLAGTDGSNIGTVTVTDTPSGMGHVVAELQGLPEGAHGIHIHETGDCSASDFTSAGGHLAGDADHGVMAENGPHPGDLPNAHIAPDGSLTVEAFLPDFDVTEMLLDDDGSAFIVHAGPDDYESQPSGDAGSRLACGVFESE</sequence>
<name>A0A2U8HCQ7_9RHOB</name>
<dbReference type="Pfam" id="PF00080">
    <property type="entry name" value="Sod_Cu"/>
    <property type="match status" value="1"/>
</dbReference>
<keyword evidence="2" id="KW-0732">Signal</keyword>
<evidence type="ECO:0000259" key="3">
    <source>
        <dbReference type="Pfam" id="PF00080"/>
    </source>
</evidence>
<dbReference type="GO" id="GO:0006801">
    <property type="term" value="P:superoxide metabolic process"/>
    <property type="evidence" value="ECO:0007669"/>
    <property type="project" value="InterPro"/>
</dbReference>
<evidence type="ECO:0000256" key="2">
    <source>
        <dbReference type="SAM" id="SignalP"/>
    </source>
</evidence>
<dbReference type="Proteomes" id="UP000244915">
    <property type="component" value="Chromosome 1"/>
</dbReference>